<gene>
    <name evidence="4" type="ORF">QUW46_07955</name>
</gene>
<evidence type="ECO:0000259" key="3">
    <source>
        <dbReference type="Pfam" id="PF00534"/>
    </source>
</evidence>
<evidence type="ECO:0000256" key="1">
    <source>
        <dbReference type="ARBA" id="ARBA00022676"/>
    </source>
</evidence>
<keyword evidence="2 4" id="KW-0808">Transferase</keyword>
<protein>
    <submittedName>
        <fullName evidence="4">Glycosyltransferase</fullName>
        <ecNumber evidence="4">2.4.-.-</ecNumber>
    </submittedName>
</protein>
<dbReference type="GO" id="GO:0016757">
    <property type="term" value="F:glycosyltransferase activity"/>
    <property type="evidence" value="ECO:0007669"/>
    <property type="project" value="UniProtKB-KW"/>
</dbReference>
<proteinExistence type="predicted"/>
<dbReference type="PANTHER" id="PTHR12526">
    <property type="entry name" value="GLYCOSYLTRANSFERASE"/>
    <property type="match status" value="1"/>
</dbReference>
<dbReference type="PANTHER" id="PTHR12526:SF629">
    <property type="entry name" value="TEICHURONIC ACID BIOSYNTHESIS GLYCOSYLTRANSFERASE TUAH-RELATED"/>
    <property type="match status" value="1"/>
</dbReference>
<dbReference type="Gene3D" id="3.40.50.2000">
    <property type="entry name" value="Glycogen Phosphorylase B"/>
    <property type="match status" value="1"/>
</dbReference>
<keyword evidence="5" id="KW-1185">Reference proteome</keyword>
<keyword evidence="1 4" id="KW-0328">Glycosyltransferase</keyword>
<comment type="caution">
    <text evidence="4">The sequence shown here is derived from an EMBL/GenBank/DDBJ whole genome shotgun (WGS) entry which is preliminary data.</text>
</comment>
<dbReference type="EC" id="2.4.-.-" evidence="4"/>
<reference evidence="5" key="2">
    <citation type="submission" date="2023-06" db="EMBL/GenBank/DDBJ databases">
        <title>Identification and characterization of horizontal gene transfer across gut microbiota members of farm animals based on homology search.</title>
        <authorList>
            <person name="Zeman M."/>
            <person name="Kubasova T."/>
            <person name="Jahodarova E."/>
            <person name="Nykrynova M."/>
            <person name="Rychlik I."/>
        </authorList>
    </citation>
    <scope>NUCLEOTIDE SEQUENCE [LARGE SCALE GENOMIC DNA]</scope>
    <source>
        <strain evidence="5">105_WCHN</strain>
    </source>
</reference>
<dbReference type="RefSeq" id="WP_289561066.1">
    <property type="nucleotide sequence ID" value="NZ_JAUDEO010000053.1"/>
</dbReference>
<dbReference type="EMBL" id="JAUDEO010000053">
    <property type="protein sequence ID" value="MDM8334500.1"/>
    <property type="molecule type" value="Genomic_DNA"/>
</dbReference>
<accession>A0ABT7VP39</accession>
<sequence length="388" mass="44420">MNLITLKKLFNRIKRILAYPYDMKFLFFRKKRVKRNGIVLLIHESDRLGASLLLLHTAEEMARRNKHVYIISLQFGELNSDYSKIAPTQVIFSKFRFKQILKRLKEKYGYSKLLMITAAVGGYAHIASNLDYQIVSEIHELPPVITKLGLQNSTRDMLLYSRKVLFSTNDEKNGVLRLVNIKDSDRFIVKSQGTYYQKPSPNIVESAKGKLQSRYPQILRKKVIIGVGNTSYRKGFDIFINVAKEMPQYIFLWAGKKEKFFNLVRENGLSSNFVYLGQLNDNQLSGVYSVASLLLLSSRKDTLPSTIFESLLFNIPVIGSRNSGGVSSVIQEGKNGLLTNEVSENDFISAINRGLLNGNYTRMKKYLIENPLNNSFCDYISFILQLYV</sequence>
<evidence type="ECO:0000313" key="5">
    <source>
        <dbReference type="Proteomes" id="UP001529423"/>
    </source>
</evidence>
<feature type="domain" description="Glycosyl transferase family 1" evidence="3">
    <location>
        <begin position="220"/>
        <end position="363"/>
    </location>
</feature>
<dbReference type="InterPro" id="IPR001296">
    <property type="entry name" value="Glyco_trans_1"/>
</dbReference>
<dbReference type="Pfam" id="PF00534">
    <property type="entry name" value="Glycos_transf_1"/>
    <property type="match status" value="1"/>
</dbReference>
<organism evidence="4 5">
    <name type="scientific">Limosilactobacillus panis</name>
    <dbReference type="NCBI Taxonomy" id="47493"/>
    <lineage>
        <taxon>Bacteria</taxon>
        <taxon>Bacillati</taxon>
        <taxon>Bacillota</taxon>
        <taxon>Bacilli</taxon>
        <taxon>Lactobacillales</taxon>
        <taxon>Lactobacillaceae</taxon>
        <taxon>Limosilactobacillus</taxon>
    </lineage>
</organism>
<reference evidence="4 5" key="3">
    <citation type="submission" date="2023-06" db="EMBL/GenBank/DDBJ databases">
        <authorList>
            <person name="Zeman M."/>
            <person name="Kubasova T."/>
            <person name="Jahodarova E."/>
            <person name="Nykrynova M."/>
            <person name="Rychlik I."/>
        </authorList>
    </citation>
    <scope>NUCLEOTIDE SEQUENCE [LARGE SCALE GENOMIC DNA]</scope>
    <source>
        <strain evidence="4 5">105_WCHN</strain>
    </source>
</reference>
<reference evidence="4 5" key="1">
    <citation type="submission" date="2023-06" db="EMBL/GenBank/DDBJ databases">
        <title>Identification and characterization of horizontal gene transfer across gut microbiota members of farm animals based on homology search.</title>
        <authorList>
            <person name="Schwarzerova J."/>
            <person name="Nykrynova M."/>
            <person name="Jureckova K."/>
            <person name="Cejkova D."/>
            <person name="Rychlik I."/>
        </authorList>
    </citation>
    <scope>NUCLEOTIDE SEQUENCE [LARGE SCALE GENOMIC DNA]</scope>
    <source>
        <strain evidence="4 5">105_WCHN</strain>
    </source>
</reference>
<dbReference type="SUPFAM" id="SSF53756">
    <property type="entry name" value="UDP-Glycosyltransferase/glycogen phosphorylase"/>
    <property type="match status" value="1"/>
</dbReference>
<name>A0ABT7VP39_9LACO</name>
<evidence type="ECO:0000313" key="4">
    <source>
        <dbReference type="EMBL" id="MDM8334500.1"/>
    </source>
</evidence>
<dbReference type="Proteomes" id="UP001529423">
    <property type="component" value="Unassembled WGS sequence"/>
</dbReference>
<evidence type="ECO:0000256" key="2">
    <source>
        <dbReference type="ARBA" id="ARBA00022679"/>
    </source>
</evidence>